<organism evidence="6 7">
    <name type="scientific">Sinanodonta woodiana</name>
    <name type="common">Chinese pond mussel</name>
    <name type="synonym">Anodonta woodiana</name>
    <dbReference type="NCBI Taxonomy" id="1069815"/>
    <lineage>
        <taxon>Eukaryota</taxon>
        <taxon>Metazoa</taxon>
        <taxon>Spiralia</taxon>
        <taxon>Lophotrochozoa</taxon>
        <taxon>Mollusca</taxon>
        <taxon>Bivalvia</taxon>
        <taxon>Autobranchia</taxon>
        <taxon>Heteroconchia</taxon>
        <taxon>Palaeoheterodonta</taxon>
        <taxon>Unionida</taxon>
        <taxon>Unionoidea</taxon>
        <taxon>Unionidae</taxon>
        <taxon>Unioninae</taxon>
        <taxon>Sinanodonta</taxon>
    </lineage>
</organism>
<evidence type="ECO:0000256" key="4">
    <source>
        <dbReference type="ARBA" id="ARBA00023163"/>
    </source>
</evidence>
<dbReference type="GO" id="GO:0005730">
    <property type="term" value="C:nucleolus"/>
    <property type="evidence" value="ECO:0007669"/>
    <property type="project" value="UniProtKB-SubCell"/>
</dbReference>
<dbReference type="Pfam" id="PF06870">
    <property type="entry name" value="RNA_pol_I_A49"/>
    <property type="match status" value="1"/>
</dbReference>
<comment type="similarity">
    <text evidence="2">Belongs to the eukaryotic RPA49/POLR1E RNA polymerase subunit family.</text>
</comment>
<evidence type="ECO:0000256" key="2">
    <source>
        <dbReference type="ARBA" id="ARBA00009430"/>
    </source>
</evidence>
<keyword evidence="3" id="KW-0240">DNA-directed RNA polymerase</keyword>
<dbReference type="EMBL" id="JBJQND010000004">
    <property type="protein sequence ID" value="KAL3879182.1"/>
    <property type="molecule type" value="Genomic_DNA"/>
</dbReference>
<evidence type="ECO:0000256" key="5">
    <source>
        <dbReference type="ARBA" id="ARBA00023242"/>
    </source>
</evidence>
<dbReference type="PANTHER" id="PTHR14440">
    <property type="entry name" value="DNA-DIRECTED RNA POLYMERASE I SUBUNIT RPA49"/>
    <property type="match status" value="1"/>
</dbReference>
<proteinExistence type="inferred from homology"/>
<keyword evidence="4" id="KW-0804">Transcription</keyword>
<evidence type="ECO:0000256" key="3">
    <source>
        <dbReference type="ARBA" id="ARBA00022478"/>
    </source>
</evidence>
<evidence type="ECO:0000256" key="1">
    <source>
        <dbReference type="ARBA" id="ARBA00004604"/>
    </source>
</evidence>
<dbReference type="AlphaFoldDB" id="A0ABD3WYY7"/>
<name>A0ABD3WYY7_SINWO</name>
<dbReference type="InterPro" id="IPR009668">
    <property type="entry name" value="RNA_pol-assoc_fac_A49-like"/>
</dbReference>
<keyword evidence="5" id="KW-0539">Nucleus</keyword>
<dbReference type="GO" id="GO:0000428">
    <property type="term" value="C:DNA-directed RNA polymerase complex"/>
    <property type="evidence" value="ECO:0007669"/>
    <property type="project" value="UniProtKB-KW"/>
</dbReference>
<protein>
    <recommendedName>
        <fullName evidence="8">DNA-directed RNA polymerase I subunit RPA49</fullName>
    </recommendedName>
</protein>
<evidence type="ECO:0000313" key="6">
    <source>
        <dbReference type="EMBL" id="KAL3879182.1"/>
    </source>
</evidence>
<evidence type="ECO:0008006" key="8">
    <source>
        <dbReference type="Google" id="ProtNLM"/>
    </source>
</evidence>
<keyword evidence="7" id="KW-1185">Reference proteome</keyword>
<comment type="caution">
    <text evidence="6">The sequence shown here is derived from an EMBL/GenBank/DDBJ whole genome shotgun (WGS) entry which is preliminary data.</text>
</comment>
<sequence>MATADIVVDENKKEVLIANFENGRVRKAASQELRFGLYRRSSKDNAQLQGHKQLVAETDAMLYLGKNYGESAPKAKGLCRYYVGVLDKKRGKMKICDAEMFNLRPYDNVVEKESTIPSLSNDLSYIEKKDKLTSAFGSSKKRKAMESRLRNKVEAKELEKAMGSAVEMALSQERLNPPSTKDNFSTESSLIPPCNKDAERVEAVYNLHDIISSVELDELTSSAKVFFDSTVTDIRIWKTDKVYPKYIVNHLSSLPLGENERWLKAKCLLYLNYLIHLFNMKVKDLRKKDPLPREWPNRIRKNMSEKFTVKVPTNDGKKITTCIPARLKDKLLCHIFVLALIIDDYSVEVGDLQMDTKVGLQRVQTNFQALGCQIKTQKIPLGDGQQVESRVALLKLPLVFPEMRPKTGKKRK</sequence>
<evidence type="ECO:0000313" key="7">
    <source>
        <dbReference type="Proteomes" id="UP001634394"/>
    </source>
</evidence>
<accession>A0ABD3WYY7</accession>
<gene>
    <name evidence="6" type="ORF">ACJMK2_031491</name>
</gene>
<reference evidence="6 7" key="1">
    <citation type="submission" date="2024-11" db="EMBL/GenBank/DDBJ databases">
        <title>Chromosome-level genome assembly of the freshwater bivalve Anodonta woodiana.</title>
        <authorList>
            <person name="Chen X."/>
        </authorList>
    </citation>
    <scope>NUCLEOTIDE SEQUENCE [LARGE SCALE GENOMIC DNA]</scope>
    <source>
        <strain evidence="6">MN2024</strain>
        <tissue evidence="6">Gills</tissue>
    </source>
</reference>
<comment type="subcellular location">
    <subcellularLocation>
        <location evidence="1">Nucleus</location>
        <location evidence="1">Nucleolus</location>
    </subcellularLocation>
</comment>
<dbReference type="Proteomes" id="UP001634394">
    <property type="component" value="Unassembled WGS sequence"/>
</dbReference>